<evidence type="ECO:0000313" key="3">
    <source>
        <dbReference type="EMBL" id="KZP11449.1"/>
    </source>
</evidence>
<reference evidence="3 4" key="1">
    <citation type="journal article" date="2016" name="Mol. Biol. Evol.">
        <title>Comparative Genomics of Early-Diverging Mushroom-Forming Fungi Provides Insights into the Origins of Lignocellulose Decay Capabilities.</title>
        <authorList>
            <person name="Nagy L.G."/>
            <person name="Riley R."/>
            <person name="Tritt A."/>
            <person name="Adam C."/>
            <person name="Daum C."/>
            <person name="Floudas D."/>
            <person name="Sun H."/>
            <person name="Yadav J.S."/>
            <person name="Pangilinan J."/>
            <person name="Larsson K.H."/>
            <person name="Matsuura K."/>
            <person name="Barry K."/>
            <person name="Labutti K."/>
            <person name="Kuo R."/>
            <person name="Ohm R.A."/>
            <person name="Bhattacharya S.S."/>
            <person name="Shirouzu T."/>
            <person name="Yoshinaga Y."/>
            <person name="Martin F.M."/>
            <person name="Grigoriev I.V."/>
            <person name="Hibbett D.S."/>
        </authorList>
    </citation>
    <scope>NUCLEOTIDE SEQUENCE [LARGE SCALE GENOMIC DNA]</scope>
    <source>
        <strain evidence="3 4">CBS 109695</strain>
    </source>
</reference>
<dbReference type="SMART" id="SM00225">
    <property type="entry name" value="BTB"/>
    <property type="match status" value="1"/>
</dbReference>
<accession>A0A166ABR9</accession>
<feature type="region of interest" description="Disordered" evidence="1">
    <location>
        <begin position="1"/>
        <end position="30"/>
    </location>
</feature>
<keyword evidence="4" id="KW-1185">Reference proteome</keyword>
<feature type="domain" description="BTB" evidence="2">
    <location>
        <begin position="38"/>
        <end position="103"/>
    </location>
</feature>
<evidence type="ECO:0000259" key="2">
    <source>
        <dbReference type="PROSITE" id="PS50097"/>
    </source>
</evidence>
<dbReference type="InterPro" id="IPR000210">
    <property type="entry name" value="BTB/POZ_dom"/>
</dbReference>
<sequence length="338" mass="37526">MAQTVSTRSGSKRKRVEETADSNENAATTPSDVWFKDGNVVLQAGGKAFKVHRGILSFHSTVFEGMFEIPQPSPEKETMVEGCPVVRLSDSALDVTIVLRALYQRGHVSTGEPISIAIVAAFLRLGKKYGLDMLRNDEALKRLYYEYPTTLTEFDAMNSYSMIEQNAWVDIDVTNVAREQGLLSVLPVALYICSAAMDAKALAAGIPRGDGTTARLLPNDIITCLVAYQSLAALQASTTFSWINPLLPHTDDFRACTNRHKCANVRIEVMRKLFVPSATIRGLCSWSQLQGEYNLNTMCPPCQKLAEEHHNEGRINFWDALPGVLGLPEWEELKKERD</sequence>
<evidence type="ECO:0000256" key="1">
    <source>
        <dbReference type="SAM" id="MobiDB-lite"/>
    </source>
</evidence>
<dbReference type="EMBL" id="KV417663">
    <property type="protein sequence ID" value="KZP11449.1"/>
    <property type="molecule type" value="Genomic_DNA"/>
</dbReference>
<dbReference type="Pfam" id="PF00651">
    <property type="entry name" value="BTB"/>
    <property type="match status" value="1"/>
</dbReference>
<protein>
    <recommendedName>
        <fullName evidence="2">BTB domain-containing protein</fullName>
    </recommendedName>
</protein>
<dbReference type="PROSITE" id="PS50097">
    <property type="entry name" value="BTB"/>
    <property type="match status" value="1"/>
</dbReference>
<dbReference type="OrthoDB" id="3217871at2759"/>
<dbReference type="Gene3D" id="3.30.710.10">
    <property type="entry name" value="Potassium Channel Kv1.1, Chain A"/>
    <property type="match status" value="1"/>
</dbReference>
<dbReference type="CDD" id="cd18186">
    <property type="entry name" value="BTB_POZ_ZBTB_KLHL-like"/>
    <property type="match status" value="1"/>
</dbReference>
<gene>
    <name evidence="3" type="ORF">FIBSPDRAFT_871365</name>
</gene>
<proteinExistence type="predicted"/>
<organism evidence="3 4">
    <name type="scientific">Athelia psychrophila</name>
    <dbReference type="NCBI Taxonomy" id="1759441"/>
    <lineage>
        <taxon>Eukaryota</taxon>
        <taxon>Fungi</taxon>
        <taxon>Dikarya</taxon>
        <taxon>Basidiomycota</taxon>
        <taxon>Agaricomycotina</taxon>
        <taxon>Agaricomycetes</taxon>
        <taxon>Agaricomycetidae</taxon>
        <taxon>Atheliales</taxon>
        <taxon>Atheliaceae</taxon>
        <taxon>Athelia</taxon>
    </lineage>
</organism>
<dbReference type="AlphaFoldDB" id="A0A166ABR9"/>
<dbReference type="SUPFAM" id="SSF54695">
    <property type="entry name" value="POZ domain"/>
    <property type="match status" value="1"/>
</dbReference>
<dbReference type="InterPro" id="IPR011333">
    <property type="entry name" value="SKP1/BTB/POZ_sf"/>
</dbReference>
<dbReference type="Proteomes" id="UP000076532">
    <property type="component" value="Unassembled WGS sequence"/>
</dbReference>
<name>A0A166ABR9_9AGAM</name>
<evidence type="ECO:0000313" key="4">
    <source>
        <dbReference type="Proteomes" id="UP000076532"/>
    </source>
</evidence>